<dbReference type="PANTHER" id="PTHR26392:SF92">
    <property type="entry name" value="PROTEIN KINASE DOMAIN-CONTAINING PROTEIN"/>
    <property type="match status" value="1"/>
</dbReference>
<comment type="caution">
    <text evidence="2">The sequence shown here is derived from an EMBL/GenBank/DDBJ whole genome shotgun (WGS) entry which is preliminary data.</text>
</comment>
<dbReference type="PANTHER" id="PTHR26392">
    <property type="entry name" value="MITOGEN-ACTIVATED PROTEIN KINASE KINASE KINASE 7-RELATED"/>
    <property type="match status" value="1"/>
</dbReference>
<feature type="domain" description="Dynamin N-terminal" evidence="1">
    <location>
        <begin position="126"/>
        <end position="206"/>
    </location>
</feature>
<dbReference type="Gene3D" id="3.40.50.300">
    <property type="entry name" value="P-loop containing nucleotide triphosphate hydrolases"/>
    <property type="match status" value="1"/>
</dbReference>
<organism evidence="2 3">
    <name type="scientific">Desmophyllum pertusum</name>
    <dbReference type="NCBI Taxonomy" id="174260"/>
    <lineage>
        <taxon>Eukaryota</taxon>
        <taxon>Metazoa</taxon>
        <taxon>Cnidaria</taxon>
        <taxon>Anthozoa</taxon>
        <taxon>Hexacorallia</taxon>
        <taxon>Scleractinia</taxon>
        <taxon>Caryophylliina</taxon>
        <taxon>Caryophylliidae</taxon>
        <taxon>Desmophyllum</taxon>
    </lineage>
</organism>
<name>A0A9X0A4R2_9CNID</name>
<evidence type="ECO:0000313" key="2">
    <source>
        <dbReference type="EMBL" id="KAJ7392764.1"/>
    </source>
</evidence>
<dbReference type="EMBL" id="MU825400">
    <property type="protein sequence ID" value="KAJ7392764.1"/>
    <property type="molecule type" value="Genomic_DNA"/>
</dbReference>
<evidence type="ECO:0000313" key="3">
    <source>
        <dbReference type="Proteomes" id="UP001163046"/>
    </source>
</evidence>
<proteinExistence type="predicted"/>
<dbReference type="InterPro" id="IPR045063">
    <property type="entry name" value="Dynamin_N"/>
</dbReference>
<keyword evidence="3" id="KW-1185">Reference proteome</keyword>
<sequence>MAQFNKPRPKYKRKGNIAELVQLMDDLKLLSAHGYETASSVATARGLKEQRLEELKRKNGTPQEGYSRILKDVEQTRDRRHILKEYYSKVKDILQETRAISRQEKDDFLTGAKECIEDLKNQRYTVLIAGETSAGKSSLINLLLNDNVLPTSITQNTLTICEISYGEKKEAVVHFSKQTGKPPKILKESKFDKIKEYIEKPTEDEHWCERIEIKIPNPLLEEDRLLRIVGEWSKLYKGEKRCGITAESALFVCNKWDEVERQSNQAERDDLQKHIIDKLRKKIPELDEKSQVIKMSVFTAAKVQKKFNVMSDDLNSLIDGLQRLLPICIERKTEYFYK</sequence>
<accession>A0A9X0A4R2</accession>
<evidence type="ECO:0000259" key="1">
    <source>
        <dbReference type="Pfam" id="PF00350"/>
    </source>
</evidence>
<dbReference type="SUPFAM" id="SSF52540">
    <property type="entry name" value="P-loop containing nucleoside triphosphate hydrolases"/>
    <property type="match status" value="1"/>
</dbReference>
<reference evidence="2" key="1">
    <citation type="submission" date="2023-01" db="EMBL/GenBank/DDBJ databases">
        <title>Genome assembly of the deep-sea coral Lophelia pertusa.</title>
        <authorList>
            <person name="Herrera S."/>
            <person name="Cordes E."/>
        </authorList>
    </citation>
    <scope>NUCLEOTIDE SEQUENCE</scope>
    <source>
        <strain evidence="2">USNM1676648</strain>
        <tissue evidence="2">Polyp</tissue>
    </source>
</reference>
<dbReference type="AlphaFoldDB" id="A0A9X0A4R2"/>
<dbReference type="Proteomes" id="UP001163046">
    <property type="component" value="Unassembled WGS sequence"/>
</dbReference>
<gene>
    <name evidence="2" type="primary">FZO1_1</name>
    <name evidence="2" type="ORF">OS493_010419</name>
</gene>
<dbReference type="OrthoDB" id="5981483at2759"/>
<dbReference type="Pfam" id="PF00350">
    <property type="entry name" value="Dynamin_N"/>
    <property type="match status" value="1"/>
</dbReference>
<dbReference type="InterPro" id="IPR027417">
    <property type="entry name" value="P-loop_NTPase"/>
</dbReference>
<protein>
    <submittedName>
        <fullName evidence="2">Mitofusin</fullName>
    </submittedName>
</protein>